<reference evidence="6 7" key="1">
    <citation type="submission" date="2019-04" db="EMBL/GenBank/DDBJ databases">
        <title>Mesorhizobium composti sp. nov., isolated from compost.</title>
        <authorList>
            <person name="Lin S.-Y."/>
            <person name="Hameed A."/>
            <person name="Hsieh Y.-T."/>
            <person name="Young C.-C."/>
        </authorList>
    </citation>
    <scope>NUCLEOTIDE SEQUENCE [LARGE SCALE GENOMIC DNA]</scope>
    <source>
        <strain evidence="6 7">CC-YTH430</strain>
    </source>
</reference>
<evidence type="ECO:0000313" key="6">
    <source>
        <dbReference type="EMBL" id="THF55033.1"/>
    </source>
</evidence>
<dbReference type="RefSeq" id="WP_136359805.1">
    <property type="nucleotide sequence ID" value="NZ_SSNY01000013.1"/>
</dbReference>
<dbReference type="PIRSF" id="PIRSF033913">
    <property type="entry name" value="S-S_format_DsbB"/>
    <property type="match status" value="1"/>
</dbReference>
<dbReference type="Proteomes" id="UP000306441">
    <property type="component" value="Unassembled WGS sequence"/>
</dbReference>
<dbReference type="Pfam" id="PF02600">
    <property type="entry name" value="DsbB"/>
    <property type="match status" value="1"/>
</dbReference>
<feature type="transmembrane region" description="Helical" evidence="5">
    <location>
        <begin position="76"/>
        <end position="95"/>
    </location>
</feature>
<protein>
    <submittedName>
        <fullName evidence="6">Disulfide bond formation protein B</fullName>
    </submittedName>
</protein>
<dbReference type="InterPro" id="IPR023380">
    <property type="entry name" value="DsbB-like_sf"/>
</dbReference>
<organism evidence="6 7">
    <name type="scientific">Ollibium composti</name>
    <dbReference type="NCBI Taxonomy" id="2675109"/>
    <lineage>
        <taxon>Bacteria</taxon>
        <taxon>Pseudomonadati</taxon>
        <taxon>Pseudomonadota</taxon>
        <taxon>Alphaproteobacteria</taxon>
        <taxon>Hyphomicrobiales</taxon>
        <taxon>Phyllobacteriaceae</taxon>
        <taxon>Ollibium</taxon>
    </lineage>
</organism>
<keyword evidence="2 5" id="KW-0812">Transmembrane</keyword>
<dbReference type="EMBL" id="SSNY01000013">
    <property type="protein sequence ID" value="THF55033.1"/>
    <property type="molecule type" value="Genomic_DNA"/>
</dbReference>
<dbReference type="SUPFAM" id="SSF158442">
    <property type="entry name" value="DsbB-like"/>
    <property type="match status" value="1"/>
</dbReference>
<gene>
    <name evidence="6" type="ORF">E6C48_19215</name>
</gene>
<name>A0ABY2Q286_9HYPH</name>
<comment type="subcellular location">
    <subcellularLocation>
        <location evidence="1">Membrane</location>
        <topology evidence="1">Multi-pass membrane protein</topology>
    </subcellularLocation>
</comment>
<comment type="caution">
    <text evidence="6">The sequence shown here is derived from an EMBL/GenBank/DDBJ whole genome shotgun (WGS) entry which is preliminary data.</text>
</comment>
<dbReference type="Gene3D" id="1.20.1550.10">
    <property type="entry name" value="DsbB-like"/>
    <property type="match status" value="1"/>
</dbReference>
<proteinExistence type="predicted"/>
<accession>A0ABY2Q286</accession>
<keyword evidence="4 5" id="KW-0472">Membrane</keyword>
<keyword evidence="7" id="KW-1185">Reference proteome</keyword>
<evidence type="ECO:0000313" key="7">
    <source>
        <dbReference type="Proteomes" id="UP000306441"/>
    </source>
</evidence>
<dbReference type="InterPro" id="IPR024199">
    <property type="entry name" value="Uncharacterised_DsbB"/>
</dbReference>
<sequence>MTDIATPAATLRRTQIAGFLAVAMAATVGGALAFQYIGGYIPCKLCYEQRLPYYIGAPLMLVACLASLMRAPAWAVRGLLAIGGLLMVYGLYLGVFHSGVEWGWWPGPTDCTTVGVSVDTGGNGVLDALNEFVPPSCDKAALRILGLSLAGWQAIAALILGAVAFKGAFGKD</sequence>
<keyword evidence="3 5" id="KW-1133">Transmembrane helix</keyword>
<evidence type="ECO:0000256" key="3">
    <source>
        <dbReference type="ARBA" id="ARBA00022989"/>
    </source>
</evidence>
<feature type="transmembrane region" description="Helical" evidence="5">
    <location>
        <begin position="140"/>
        <end position="165"/>
    </location>
</feature>
<feature type="transmembrane region" description="Helical" evidence="5">
    <location>
        <begin position="51"/>
        <end position="69"/>
    </location>
</feature>
<feature type="transmembrane region" description="Helical" evidence="5">
    <location>
        <begin position="16"/>
        <end position="39"/>
    </location>
</feature>
<evidence type="ECO:0000256" key="4">
    <source>
        <dbReference type="ARBA" id="ARBA00023136"/>
    </source>
</evidence>
<evidence type="ECO:0000256" key="1">
    <source>
        <dbReference type="ARBA" id="ARBA00004141"/>
    </source>
</evidence>
<evidence type="ECO:0000256" key="5">
    <source>
        <dbReference type="SAM" id="Phobius"/>
    </source>
</evidence>
<evidence type="ECO:0000256" key="2">
    <source>
        <dbReference type="ARBA" id="ARBA00022692"/>
    </source>
</evidence>
<dbReference type="InterPro" id="IPR003752">
    <property type="entry name" value="DiS_bond_form_DsbB/BdbC"/>
</dbReference>